<dbReference type="SUPFAM" id="SSF51338">
    <property type="entry name" value="Composite domain of metallo-dependent hydrolases"/>
    <property type="match status" value="1"/>
</dbReference>
<evidence type="ECO:0000313" key="11">
    <source>
        <dbReference type="EMBL" id="MFC5848769.1"/>
    </source>
</evidence>
<comment type="function">
    <text evidence="8">Catalyzes the hydrolytic deamination of guanine, producing xanthine and ammonia.</text>
</comment>
<dbReference type="Gene3D" id="2.30.40.10">
    <property type="entry name" value="Urease, subunit C, domain 1"/>
    <property type="match status" value="1"/>
</dbReference>
<evidence type="ECO:0000259" key="10">
    <source>
        <dbReference type="Pfam" id="PF22039"/>
    </source>
</evidence>
<evidence type="ECO:0000256" key="5">
    <source>
        <dbReference type="ARBA" id="ARBA00022801"/>
    </source>
</evidence>
<dbReference type="SUPFAM" id="SSF51556">
    <property type="entry name" value="Metallo-dependent hydrolases"/>
    <property type="match status" value="1"/>
</dbReference>
<dbReference type="EMBL" id="JBHSOH010000011">
    <property type="protein sequence ID" value="MFC5848769.1"/>
    <property type="molecule type" value="Genomic_DNA"/>
</dbReference>
<comment type="catalytic activity">
    <reaction evidence="8">
        <text>guanine + H2O + H(+) = xanthine + NH4(+)</text>
        <dbReference type="Rhea" id="RHEA:14665"/>
        <dbReference type="ChEBI" id="CHEBI:15377"/>
        <dbReference type="ChEBI" id="CHEBI:15378"/>
        <dbReference type="ChEBI" id="CHEBI:16235"/>
        <dbReference type="ChEBI" id="CHEBI:17712"/>
        <dbReference type="ChEBI" id="CHEBI:28938"/>
        <dbReference type="EC" id="3.5.4.3"/>
    </reaction>
</comment>
<organism evidence="11 12">
    <name type="scientific">Deinococcus petrolearius</name>
    <dbReference type="NCBI Taxonomy" id="1751295"/>
    <lineage>
        <taxon>Bacteria</taxon>
        <taxon>Thermotogati</taxon>
        <taxon>Deinococcota</taxon>
        <taxon>Deinococci</taxon>
        <taxon>Deinococcales</taxon>
        <taxon>Deinococcaceae</taxon>
        <taxon>Deinococcus</taxon>
    </lineage>
</organism>
<dbReference type="NCBIfam" id="TIGR02967">
    <property type="entry name" value="guan_deamin"/>
    <property type="match status" value="1"/>
</dbReference>
<dbReference type="GO" id="GO:0008892">
    <property type="term" value="F:guanine deaminase activity"/>
    <property type="evidence" value="ECO:0007669"/>
    <property type="project" value="UniProtKB-EC"/>
</dbReference>
<evidence type="ECO:0000256" key="7">
    <source>
        <dbReference type="NCBIfam" id="TIGR02967"/>
    </source>
</evidence>
<comment type="similarity">
    <text evidence="2 8">Belongs to the metallo-dependent hydrolases superfamily. ATZ/TRZ family.</text>
</comment>
<keyword evidence="4 8" id="KW-0479">Metal-binding</keyword>
<accession>A0ABW1DLS4</accession>
<evidence type="ECO:0000313" key="12">
    <source>
        <dbReference type="Proteomes" id="UP001595979"/>
    </source>
</evidence>
<dbReference type="InterPro" id="IPR051607">
    <property type="entry name" value="Metallo-dep_hydrolases"/>
</dbReference>
<keyword evidence="12" id="KW-1185">Reference proteome</keyword>
<dbReference type="InterPro" id="IPR014311">
    <property type="entry name" value="Guanine_deaminase"/>
</dbReference>
<comment type="cofactor">
    <cofactor evidence="8">
        <name>Zn(2+)</name>
        <dbReference type="ChEBI" id="CHEBI:29105"/>
    </cofactor>
    <text evidence="8">Binds 1 zinc ion per subunit.</text>
</comment>
<dbReference type="NCBIfam" id="NF006679">
    <property type="entry name" value="PRK09228.1"/>
    <property type="match status" value="1"/>
</dbReference>
<dbReference type="EC" id="3.5.4.3" evidence="3 7"/>
<evidence type="ECO:0000256" key="3">
    <source>
        <dbReference type="ARBA" id="ARBA00012781"/>
    </source>
</evidence>
<dbReference type="PANTHER" id="PTHR11271">
    <property type="entry name" value="GUANINE DEAMINASE"/>
    <property type="match status" value="1"/>
</dbReference>
<keyword evidence="5 8" id="KW-0378">Hydrolase</keyword>
<evidence type="ECO:0000256" key="8">
    <source>
        <dbReference type="RuleBase" id="RU366009"/>
    </source>
</evidence>
<dbReference type="Gene3D" id="3.20.20.140">
    <property type="entry name" value="Metal-dependent hydrolases"/>
    <property type="match status" value="1"/>
</dbReference>
<dbReference type="InterPro" id="IPR006680">
    <property type="entry name" value="Amidohydro-rel"/>
</dbReference>
<name>A0ABW1DLS4_9DEIO</name>
<dbReference type="PANTHER" id="PTHR11271:SF6">
    <property type="entry name" value="GUANINE DEAMINASE"/>
    <property type="match status" value="1"/>
</dbReference>
<evidence type="ECO:0000259" key="9">
    <source>
        <dbReference type="Pfam" id="PF01979"/>
    </source>
</evidence>
<gene>
    <name evidence="11" type="primary">guaD</name>
    <name evidence="11" type="ORF">ACFPQ6_10655</name>
</gene>
<evidence type="ECO:0000256" key="1">
    <source>
        <dbReference type="ARBA" id="ARBA00004984"/>
    </source>
</evidence>
<comment type="caution">
    <text evidence="11">The sequence shown here is derived from an EMBL/GenBank/DDBJ whole genome shotgun (WGS) entry which is preliminary data.</text>
</comment>
<evidence type="ECO:0000256" key="4">
    <source>
        <dbReference type="ARBA" id="ARBA00022723"/>
    </source>
</evidence>
<dbReference type="InterPro" id="IPR054418">
    <property type="entry name" value="MQNX/HUTI_composite_N"/>
</dbReference>
<evidence type="ECO:0000256" key="6">
    <source>
        <dbReference type="ARBA" id="ARBA00022833"/>
    </source>
</evidence>
<sequence>MTHTTQTVQTSTDPVLYRATFMHTPRSPFADADALHAEDDGGLLVAGGIILASGPWAEVRAQAPEAPVTDLRGGLLLPGFVDTHVHYPQVRVVGGLGMPLLDWLDRNALPEEARLADEGYARVVAREFLGALAMNGTTTALVFGAHYAGAMHAFFEEAAASGLRTVAGLVVGDRLLRPELHTTPERAYAEGRALIERWHGRGRALYAVTPRFSLSASEGLLDACGALLREFGDVRFTSHINENVTEVEVVRGLFPEARDYLDTYERAGLVGRRSVLAHNVWPSDRELGAMAEHRCSAAHCPCSNSALGSGFFPLRRHLAAGVHVSLGSDVGGGTGFSLLKEGLQAYFMQGLMGAEGVALTPAHLLYLATRAGAEALDLGDLTGDFSAGRQFDAVHLSPPPGTPLAAVYAHAEGPGRLLAATFASGTQGDVARVWVGGGEVYARG</sequence>
<keyword evidence="6 8" id="KW-0862">Zinc</keyword>
<dbReference type="Pfam" id="PF22039">
    <property type="entry name" value="HUTI_composite_bact"/>
    <property type="match status" value="1"/>
</dbReference>
<feature type="domain" description="Amidohydrolase-related" evidence="9">
    <location>
        <begin position="76"/>
        <end position="438"/>
    </location>
</feature>
<proteinExistence type="inferred from homology"/>
<reference evidence="12" key="1">
    <citation type="journal article" date="2019" name="Int. J. Syst. Evol. Microbiol.">
        <title>The Global Catalogue of Microorganisms (GCM) 10K type strain sequencing project: providing services to taxonomists for standard genome sequencing and annotation.</title>
        <authorList>
            <consortium name="The Broad Institute Genomics Platform"/>
            <consortium name="The Broad Institute Genome Sequencing Center for Infectious Disease"/>
            <person name="Wu L."/>
            <person name="Ma J."/>
        </authorList>
    </citation>
    <scope>NUCLEOTIDE SEQUENCE [LARGE SCALE GENOMIC DNA]</scope>
    <source>
        <strain evidence="12">CGMCC 1.15053</strain>
    </source>
</reference>
<dbReference type="InterPro" id="IPR032466">
    <property type="entry name" value="Metal_Hydrolase"/>
</dbReference>
<dbReference type="Proteomes" id="UP001595979">
    <property type="component" value="Unassembled WGS sequence"/>
</dbReference>
<protein>
    <recommendedName>
        <fullName evidence="3 7">Guanine deaminase</fullName>
        <shortName evidence="8">Guanase</shortName>
        <ecNumber evidence="3 7">3.5.4.3</ecNumber>
    </recommendedName>
    <alternativeName>
        <fullName evidence="8">Guanine aminohydrolase</fullName>
    </alternativeName>
</protein>
<evidence type="ECO:0000256" key="2">
    <source>
        <dbReference type="ARBA" id="ARBA00006745"/>
    </source>
</evidence>
<feature type="domain" description="Aminodeoxyfutalosine deaminase/Imidazolonepropionase-like composite" evidence="10">
    <location>
        <begin position="41"/>
        <end position="66"/>
    </location>
</feature>
<dbReference type="Pfam" id="PF01979">
    <property type="entry name" value="Amidohydro_1"/>
    <property type="match status" value="1"/>
</dbReference>
<dbReference type="InterPro" id="IPR011059">
    <property type="entry name" value="Metal-dep_hydrolase_composite"/>
</dbReference>
<comment type="pathway">
    <text evidence="1 8">Purine metabolism; guanine degradation; xanthine from guanine: step 1/1.</text>
</comment>
<dbReference type="RefSeq" id="WP_380049124.1">
    <property type="nucleotide sequence ID" value="NZ_JBHSOH010000011.1"/>
</dbReference>